<evidence type="ECO:0000256" key="8">
    <source>
        <dbReference type="ARBA" id="ARBA00022989"/>
    </source>
</evidence>
<evidence type="ECO:0000313" key="17">
    <source>
        <dbReference type="EMBL" id="HGT98302.1"/>
    </source>
</evidence>
<proteinExistence type="inferred from homology"/>
<comment type="caution">
    <text evidence="17">The sequence shown here is derived from an EMBL/GenBank/DDBJ whole genome shotgun (WGS) entry which is preliminary data.</text>
</comment>
<sequence>MSRSSKKGRRAVGVSSYVGLVRFYEEVEEQIKIPPHIILLLAYITSVVILALRILLH</sequence>
<evidence type="ECO:0000256" key="1">
    <source>
        <dbReference type="ARBA" id="ARBA00004162"/>
    </source>
</evidence>
<evidence type="ECO:0000256" key="12">
    <source>
        <dbReference type="ARBA" id="ARBA00025929"/>
    </source>
</evidence>
<evidence type="ECO:0000256" key="7">
    <source>
        <dbReference type="ARBA" id="ARBA00022927"/>
    </source>
</evidence>
<dbReference type="GO" id="GO:0005886">
    <property type="term" value="C:plasma membrane"/>
    <property type="evidence" value="ECO:0007669"/>
    <property type="project" value="UniProtKB-SubCell"/>
</dbReference>
<evidence type="ECO:0000256" key="13">
    <source>
        <dbReference type="ARBA" id="ARBA00031868"/>
    </source>
</evidence>
<feature type="transmembrane region" description="Helical" evidence="15">
    <location>
        <begin position="37"/>
        <end position="56"/>
    </location>
</feature>
<evidence type="ECO:0000256" key="10">
    <source>
        <dbReference type="ARBA" id="ARBA00023136"/>
    </source>
</evidence>
<comment type="subcellular location">
    <subcellularLocation>
        <location evidence="1 14">Cell membrane</location>
        <topology evidence="1 14">Single-pass membrane protein</topology>
    </subcellularLocation>
</comment>
<evidence type="ECO:0000256" key="11">
    <source>
        <dbReference type="ARBA" id="ARBA00025485"/>
    </source>
</evidence>
<evidence type="ECO:0000256" key="6">
    <source>
        <dbReference type="ARBA" id="ARBA00022692"/>
    </source>
</evidence>
<accession>A0A7J3MXL2</accession>
<keyword evidence="4 14" id="KW-0813">Transport</keyword>
<dbReference type="GO" id="GO:0015031">
    <property type="term" value="P:protein transport"/>
    <property type="evidence" value="ECO:0007669"/>
    <property type="project" value="UniProtKB-UniRule"/>
</dbReference>
<evidence type="ECO:0000256" key="15">
    <source>
        <dbReference type="SAM" id="Phobius"/>
    </source>
</evidence>
<evidence type="ECO:0000256" key="2">
    <source>
        <dbReference type="ARBA" id="ARBA00006103"/>
    </source>
</evidence>
<comment type="subunit">
    <text evidence="12 14">Component of the protein translocase complex. Heterotrimer consisting of alpha (SecY), beta (SecG) and gamma (SecE) subunits. Can form oligomers of the heterotrimer.</text>
</comment>
<keyword evidence="7 14" id="KW-0653">Protein transport</keyword>
<evidence type="ECO:0000313" key="16">
    <source>
        <dbReference type="EMBL" id="HFQ79391.1"/>
    </source>
</evidence>
<dbReference type="InterPro" id="IPR016482">
    <property type="entry name" value="SecG/Sec61-beta/Sbh"/>
</dbReference>
<keyword evidence="9 14" id="KW-0811">Translocation</keyword>
<keyword evidence="5 14" id="KW-1003">Cell membrane</keyword>
<protein>
    <recommendedName>
        <fullName evidence="3 14">Preprotein translocase subunit SecG</fullName>
    </recommendedName>
    <alternativeName>
        <fullName evidence="13 14">Protein transport protein Sec61 subunit beta homolog</fullName>
    </alternativeName>
</protein>
<name>A0A7J3MXL2_9CREN</name>
<dbReference type="Pfam" id="PF03911">
    <property type="entry name" value="Sec61_beta"/>
    <property type="match status" value="1"/>
</dbReference>
<dbReference type="EMBL" id="DTDH01000076">
    <property type="protein sequence ID" value="HGT98302.1"/>
    <property type="molecule type" value="Genomic_DNA"/>
</dbReference>
<feature type="topological domain" description="Cytoplasmic" evidence="14">
    <location>
        <begin position="1"/>
        <end position="34"/>
    </location>
</feature>
<dbReference type="EMBL" id="DTAU01000132">
    <property type="protein sequence ID" value="HFQ79391.1"/>
    <property type="molecule type" value="Genomic_DNA"/>
</dbReference>
<evidence type="ECO:0000256" key="9">
    <source>
        <dbReference type="ARBA" id="ARBA00023010"/>
    </source>
</evidence>
<comment type="similarity">
    <text evidence="2 14">Belongs to the SEC61-beta family.</text>
</comment>
<evidence type="ECO:0000256" key="4">
    <source>
        <dbReference type="ARBA" id="ARBA00022448"/>
    </source>
</evidence>
<keyword evidence="10 14" id="KW-0472">Membrane</keyword>
<evidence type="ECO:0000256" key="14">
    <source>
        <dbReference type="HAMAP-Rule" id="MF_00751"/>
    </source>
</evidence>
<keyword evidence="8 14" id="KW-1133">Transmembrane helix</keyword>
<evidence type="ECO:0000256" key="5">
    <source>
        <dbReference type="ARBA" id="ARBA00022475"/>
    </source>
</evidence>
<organism evidence="17">
    <name type="scientific">Ignisphaera aggregans</name>
    <dbReference type="NCBI Taxonomy" id="334771"/>
    <lineage>
        <taxon>Archaea</taxon>
        <taxon>Thermoproteota</taxon>
        <taxon>Thermoprotei</taxon>
        <taxon>Desulfurococcales</taxon>
        <taxon>Desulfurococcaceae</taxon>
        <taxon>Ignisphaera</taxon>
    </lineage>
</organism>
<gene>
    <name evidence="14" type="primary">secG</name>
    <name evidence="16" type="ORF">ENT99_06840</name>
    <name evidence="17" type="ORF">ENU64_02590</name>
</gene>
<reference evidence="17" key="1">
    <citation type="journal article" date="2020" name="mSystems">
        <title>Genome- and Community-Level Interaction Insights into Carbon Utilization and Element Cycling Functions of Hydrothermarchaeota in Hydrothermal Sediment.</title>
        <authorList>
            <person name="Zhou Z."/>
            <person name="Liu Y."/>
            <person name="Xu W."/>
            <person name="Pan J."/>
            <person name="Luo Z.H."/>
            <person name="Li M."/>
        </authorList>
    </citation>
    <scope>NUCLEOTIDE SEQUENCE [LARGE SCALE GENOMIC DNA]</scope>
    <source>
        <strain evidence="16">SpSt-629</strain>
        <strain evidence="17">SpSt-688</strain>
    </source>
</reference>
<dbReference type="HAMAP" id="MF_00751">
    <property type="entry name" value="SecG"/>
    <property type="match status" value="1"/>
</dbReference>
<evidence type="ECO:0000256" key="3">
    <source>
        <dbReference type="ARBA" id="ARBA00014522"/>
    </source>
</evidence>
<comment type="function">
    <text evidence="11 14">Involved in protein export. The function of the beta subunit is unknown, but it may be involved in stabilization of the trimeric complex.</text>
</comment>
<keyword evidence="6 14" id="KW-0812">Transmembrane</keyword>
<dbReference type="InterPro" id="IPR023531">
    <property type="entry name" value="Preprot_translocase_SecG"/>
</dbReference>
<dbReference type="AlphaFoldDB" id="A0A7J3MXL2"/>